<dbReference type="RefSeq" id="WP_155461669.1">
    <property type="nucleotide sequence ID" value="NZ_WNKY01000001.1"/>
</dbReference>
<protein>
    <recommendedName>
        <fullName evidence="3">TolB-like protein</fullName>
    </recommendedName>
</protein>
<accession>A0A6L6PBH8</accession>
<dbReference type="Proteomes" id="UP000475582">
    <property type="component" value="Unassembled WGS sequence"/>
</dbReference>
<name>A0A6L6PBH8_9BURK</name>
<reference evidence="1 2" key="1">
    <citation type="submission" date="2019-11" db="EMBL/GenBank/DDBJ databases">
        <title>Type strains purchased from KCTC, JCM and DSMZ.</title>
        <authorList>
            <person name="Lu H."/>
        </authorList>
    </citation>
    <scope>NUCLEOTIDE SEQUENCE [LARGE SCALE GENOMIC DNA]</scope>
    <source>
        <strain evidence="1 2">KCTC 22382</strain>
    </source>
</reference>
<dbReference type="AlphaFoldDB" id="A0A6L6PBH8"/>
<dbReference type="EMBL" id="WNKY01000001">
    <property type="protein sequence ID" value="MTV36330.1"/>
    <property type="molecule type" value="Genomic_DNA"/>
</dbReference>
<evidence type="ECO:0000313" key="1">
    <source>
        <dbReference type="EMBL" id="MTV36330.1"/>
    </source>
</evidence>
<organism evidence="1 2">
    <name type="scientific">Duganella radicis</name>
    <dbReference type="NCBI Taxonomy" id="551988"/>
    <lineage>
        <taxon>Bacteria</taxon>
        <taxon>Pseudomonadati</taxon>
        <taxon>Pseudomonadota</taxon>
        <taxon>Betaproteobacteria</taxon>
        <taxon>Burkholderiales</taxon>
        <taxon>Oxalobacteraceae</taxon>
        <taxon>Telluria group</taxon>
        <taxon>Duganella</taxon>
    </lineage>
</organism>
<comment type="caution">
    <text evidence="1">The sequence shown here is derived from an EMBL/GenBank/DDBJ whole genome shotgun (WGS) entry which is preliminary data.</text>
</comment>
<evidence type="ECO:0000313" key="2">
    <source>
        <dbReference type="Proteomes" id="UP000475582"/>
    </source>
</evidence>
<gene>
    <name evidence="1" type="ORF">GM676_01875</name>
</gene>
<evidence type="ECO:0008006" key="3">
    <source>
        <dbReference type="Google" id="ProtNLM"/>
    </source>
</evidence>
<dbReference type="OrthoDB" id="54411at2"/>
<proteinExistence type="predicted"/>
<sequence length="272" mass="29970">MSFDNPEENIINHPALSLILRPETAPSSVPPCPDEAVRAALKLVICSKQFAKAHRCSALLSYLIERALNREDGTSPPEQEIGVAVFGRDRNSYYPGDDPIVRVQAGRLRLRLAAYYADEGSADPLRITVPLGSYLVRIALAEVKPDRPAVEAAPILMFSPLTCLSGEVPASSFTAGLNDELGYRLYRDFASFRLAGQDSLAREAGRQPTVHVLEGTVRQDAARLRVSLHLRHVEEGTVMWYEQFDNAGDGSIASQEQMAERCVQALRRHMLG</sequence>
<keyword evidence="2" id="KW-1185">Reference proteome</keyword>